<organism evidence="3 4">
    <name type="scientific">Paraglaciecola chathamensis S18K6</name>
    <dbReference type="NCBI Taxonomy" id="1127672"/>
    <lineage>
        <taxon>Bacteria</taxon>
        <taxon>Pseudomonadati</taxon>
        <taxon>Pseudomonadota</taxon>
        <taxon>Gammaproteobacteria</taxon>
        <taxon>Alteromonadales</taxon>
        <taxon>Alteromonadaceae</taxon>
        <taxon>Paraglaciecola</taxon>
    </lineage>
</organism>
<dbReference type="Pfam" id="PF00144">
    <property type="entry name" value="Beta-lactamase"/>
    <property type="match status" value="1"/>
</dbReference>
<dbReference type="Proteomes" id="UP000006320">
    <property type="component" value="Unassembled WGS sequence"/>
</dbReference>
<dbReference type="PANTHER" id="PTHR46825">
    <property type="entry name" value="D-ALANYL-D-ALANINE-CARBOXYPEPTIDASE/ENDOPEPTIDASE AMPH"/>
    <property type="match status" value="1"/>
</dbReference>
<dbReference type="EMBL" id="BAEM01000014">
    <property type="protein sequence ID" value="GAC08980.1"/>
    <property type="molecule type" value="Genomic_DNA"/>
</dbReference>
<comment type="caution">
    <text evidence="3">The sequence shown here is derived from an EMBL/GenBank/DDBJ whole genome shotgun (WGS) entry which is preliminary data.</text>
</comment>
<evidence type="ECO:0000313" key="4">
    <source>
        <dbReference type="Proteomes" id="UP000006320"/>
    </source>
</evidence>
<dbReference type="Gene3D" id="3.40.710.10">
    <property type="entry name" value="DD-peptidase/beta-lactamase superfamily"/>
    <property type="match status" value="1"/>
</dbReference>
<feature type="domain" description="Peptidase S12 Pab87-related C-terminal" evidence="2">
    <location>
        <begin position="449"/>
        <end position="552"/>
    </location>
</feature>
<dbReference type="InterPro" id="IPR012338">
    <property type="entry name" value="Beta-lactam/transpept-like"/>
</dbReference>
<dbReference type="AlphaFoldDB" id="A0AAV3UVE2"/>
<dbReference type="SUPFAM" id="SSF56601">
    <property type="entry name" value="beta-lactamase/transpeptidase-like"/>
    <property type="match status" value="1"/>
</dbReference>
<dbReference type="PANTHER" id="PTHR46825:SF15">
    <property type="entry name" value="BETA-LACTAMASE-RELATED DOMAIN-CONTAINING PROTEIN"/>
    <property type="match status" value="1"/>
</dbReference>
<evidence type="ECO:0000259" key="2">
    <source>
        <dbReference type="Pfam" id="PF11954"/>
    </source>
</evidence>
<reference evidence="3 4" key="1">
    <citation type="journal article" date="2017" name="Antonie Van Leeuwenhoek">
        <title>Rhizobium rhizosphaerae sp. nov., a novel species isolated from rice rhizosphere.</title>
        <authorList>
            <person name="Zhao J.J."/>
            <person name="Zhang J."/>
            <person name="Zhang R.J."/>
            <person name="Zhang C.W."/>
            <person name="Yin H.Q."/>
            <person name="Zhang X.X."/>
        </authorList>
    </citation>
    <scope>NUCLEOTIDE SEQUENCE [LARGE SCALE GENOMIC DNA]</scope>
    <source>
        <strain evidence="3 4">S18K6</strain>
    </source>
</reference>
<sequence>MTLSDRNKNNSVISVLCLCLIVWATMWATTSGAQVKSVSHDKSQDTLLSEVKVDRQIHNIMDSLNIPGVAVGVIKDGRIVLEKSYGVKDIRTNEPLSSQSLFKIASNTKAFTAATLAILVDEGKLSWDDPVVKHLPDFQLHDPWISAHFTITDLLTHRSGLGLGAGDLMLWPEPSSFSRAEVVHNLRYLKPTGQFRADYAYDNLLYIVAGEVVAAASGQPWEQFVEKRIFAPLGMQHCYAGHIPQKERSLAATPHGMVNGKLATIERDVDTSKPNVSGAAGGIQCSLEDMLTWAQVQLNKGNTANTKPLFSSKQHQEMWSAKTIMPVSGTDKRYNNSHFSAYGLGWRLNDVDGKLRVHHSGSLAGMYSYVTFFPELDLGIVVLTNQQSSAARSAIMYTLMKPYLGDAETDWLNVFAPTTSPVNSKTAQSKASTNDAPINLVSTTSVQAVPVTNRSLKTALGLYRDNWLGDFYIEENNGRIQLRSTRVIKLVGGVYADEQADRFLVRWDDRSLEADVYIKLHRDKNKAISHIELIPVHADIDFSYDFQDLNLRKVDA</sequence>
<dbReference type="RefSeq" id="WP_007985662.1">
    <property type="nucleotide sequence ID" value="NZ_BAEM01000014.1"/>
</dbReference>
<name>A0AAV3UVE2_9ALTE</name>
<evidence type="ECO:0000259" key="1">
    <source>
        <dbReference type="Pfam" id="PF00144"/>
    </source>
</evidence>
<dbReference type="InterPro" id="IPR021860">
    <property type="entry name" value="Peptidase_S12_Pab87-rel_C"/>
</dbReference>
<feature type="domain" description="Beta-lactamase-related" evidence="1">
    <location>
        <begin position="53"/>
        <end position="398"/>
    </location>
</feature>
<dbReference type="InterPro" id="IPR050491">
    <property type="entry name" value="AmpC-like"/>
</dbReference>
<gene>
    <name evidence="3" type="ORF">GCHA_1018</name>
</gene>
<protein>
    <submittedName>
        <fullName evidence="3">Beta-lactamase</fullName>
    </submittedName>
</protein>
<proteinExistence type="predicted"/>
<evidence type="ECO:0000313" key="3">
    <source>
        <dbReference type="EMBL" id="GAC08980.1"/>
    </source>
</evidence>
<accession>A0AAV3UVE2</accession>
<dbReference type="Pfam" id="PF11954">
    <property type="entry name" value="DUF3471"/>
    <property type="match status" value="1"/>
</dbReference>
<dbReference type="InterPro" id="IPR001466">
    <property type="entry name" value="Beta-lactam-related"/>
</dbReference>